<dbReference type="InterPro" id="IPR036237">
    <property type="entry name" value="Xyl_isomerase-like_sf"/>
</dbReference>
<organism evidence="2 3">
    <name type="scientific">Bacillus vallismortis</name>
    <dbReference type="NCBI Taxonomy" id="72361"/>
    <lineage>
        <taxon>Bacteria</taxon>
        <taxon>Bacillati</taxon>
        <taxon>Bacillota</taxon>
        <taxon>Bacilli</taxon>
        <taxon>Bacillales</taxon>
        <taxon>Bacillaceae</taxon>
        <taxon>Bacillus</taxon>
    </lineage>
</organism>
<reference evidence="2" key="1">
    <citation type="submission" date="2022-02" db="EMBL/GenBank/DDBJ databases">
        <title>Draft Genome Sequence of Bacillus vallismortis Strain BL01, Isolated from Artemisia lerchiana Web. Roots.</title>
        <authorList>
            <person name="Chebotar V.K."/>
            <person name="Gancheva M.S."/>
            <person name="Chizhevskaya E.P."/>
            <person name="Komarova O.V."/>
            <person name="Baganova M.E."/>
            <person name="Zaplatkin A.N."/>
            <person name="Pishchik V.N."/>
        </authorList>
    </citation>
    <scope>NUCLEOTIDE SEQUENCE</scope>
    <source>
        <strain evidence="2">BL01</strain>
    </source>
</reference>
<dbReference type="Gene3D" id="3.20.20.150">
    <property type="entry name" value="Divalent-metal-dependent TIM barrel enzymes"/>
    <property type="match status" value="1"/>
</dbReference>
<keyword evidence="2" id="KW-0413">Isomerase</keyword>
<dbReference type="GO" id="GO:0016853">
    <property type="term" value="F:isomerase activity"/>
    <property type="evidence" value="ECO:0007669"/>
    <property type="project" value="UniProtKB-KW"/>
</dbReference>
<feature type="domain" description="Xylose isomerase-like TIM barrel" evidence="1">
    <location>
        <begin position="29"/>
        <end position="246"/>
    </location>
</feature>
<keyword evidence="3" id="KW-1185">Reference proteome</keyword>
<name>A0ABY4Y198_BACVA</name>
<evidence type="ECO:0000313" key="2">
    <source>
        <dbReference type="EMBL" id="USP96233.1"/>
    </source>
</evidence>
<dbReference type="PANTHER" id="PTHR12110">
    <property type="entry name" value="HYDROXYPYRUVATE ISOMERASE"/>
    <property type="match status" value="1"/>
</dbReference>
<dbReference type="RefSeq" id="WP_253268918.1">
    <property type="nucleotide sequence ID" value="NZ_CP092751.1"/>
</dbReference>
<dbReference type="InterPro" id="IPR050312">
    <property type="entry name" value="IolE/XylAMocC-like"/>
</dbReference>
<sequence length="289" mass="32476">MRLNNISLSGIADEAAQTLDMQIKAHQMLGWQSIELRSIQGLSIDELDEDAFNDVISLIQSHEMKVTAISSKVGNWERPITFDKETETEELKRIAERMHRLKTRYVRIMSYPNDGLEPQEWKEKVIARVQELTTLAEQEDIILLHENCAGWGGQSAAHTIELITSINSKALRVLFDIGNGITYGYDSLSFLKAVDPYVEYVHLKDSLNDGQNIHFTFPGAGESKVAECLAYLADRGYKGVISIEPHIHLIPHLGESPGNQNDLFASYISYGRETEQLVRSIMKTGVNNG</sequence>
<dbReference type="Proteomes" id="UP001057348">
    <property type="component" value="Chromosome"/>
</dbReference>
<protein>
    <submittedName>
        <fullName evidence="2">Sugar phosphate isomerase/epimerase</fullName>
    </submittedName>
</protein>
<evidence type="ECO:0000259" key="1">
    <source>
        <dbReference type="Pfam" id="PF01261"/>
    </source>
</evidence>
<dbReference type="EMBL" id="CP092751">
    <property type="protein sequence ID" value="USP96233.1"/>
    <property type="molecule type" value="Genomic_DNA"/>
</dbReference>
<dbReference type="Pfam" id="PF01261">
    <property type="entry name" value="AP_endonuc_2"/>
    <property type="match status" value="1"/>
</dbReference>
<evidence type="ECO:0000313" key="3">
    <source>
        <dbReference type="Proteomes" id="UP001057348"/>
    </source>
</evidence>
<dbReference type="InterPro" id="IPR013022">
    <property type="entry name" value="Xyl_isomerase-like_TIM-brl"/>
</dbReference>
<gene>
    <name evidence="2" type="ORF">MKF32_03920</name>
</gene>
<proteinExistence type="predicted"/>
<dbReference type="SUPFAM" id="SSF51658">
    <property type="entry name" value="Xylose isomerase-like"/>
    <property type="match status" value="1"/>
</dbReference>
<accession>A0ABY4Y198</accession>